<evidence type="ECO:0000313" key="2">
    <source>
        <dbReference type="EMBL" id="CAJ0579164.1"/>
    </source>
</evidence>
<dbReference type="EMBL" id="CATQJA010002655">
    <property type="protein sequence ID" value="CAJ0579164.1"/>
    <property type="molecule type" value="Genomic_DNA"/>
</dbReference>
<name>A0AA36D3W1_9BILA</name>
<gene>
    <name evidence="2" type="ORF">MSPICULIGERA_LOCUS17394</name>
</gene>
<feature type="non-terminal residue" evidence="2">
    <location>
        <position position="1"/>
    </location>
</feature>
<keyword evidence="1" id="KW-0472">Membrane</keyword>
<organism evidence="2 3">
    <name type="scientific">Mesorhabditis spiculigera</name>
    <dbReference type="NCBI Taxonomy" id="96644"/>
    <lineage>
        <taxon>Eukaryota</taxon>
        <taxon>Metazoa</taxon>
        <taxon>Ecdysozoa</taxon>
        <taxon>Nematoda</taxon>
        <taxon>Chromadorea</taxon>
        <taxon>Rhabditida</taxon>
        <taxon>Rhabditina</taxon>
        <taxon>Rhabditomorpha</taxon>
        <taxon>Rhabditoidea</taxon>
        <taxon>Rhabditidae</taxon>
        <taxon>Mesorhabditinae</taxon>
        <taxon>Mesorhabditis</taxon>
    </lineage>
</organism>
<feature type="transmembrane region" description="Helical" evidence="1">
    <location>
        <begin position="20"/>
        <end position="44"/>
    </location>
</feature>
<protein>
    <submittedName>
        <fullName evidence="2">Uncharacterized protein</fullName>
    </submittedName>
</protein>
<comment type="caution">
    <text evidence="2">The sequence shown here is derived from an EMBL/GenBank/DDBJ whole genome shotgun (WGS) entry which is preliminary data.</text>
</comment>
<keyword evidence="1" id="KW-0812">Transmembrane</keyword>
<reference evidence="2" key="1">
    <citation type="submission" date="2023-06" db="EMBL/GenBank/DDBJ databases">
        <authorList>
            <person name="Delattre M."/>
        </authorList>
    </citation>
    <scope>NUCLEOTIDE SEQUENCE</scope>
    <source>
        <strain evidence="2">AF72</strain>
    </source>
</reference>
<evidence type="ECO:0000313" key="3">
    <source>
        <dbReference type="Proteomes" id="UP001177023"/>
    </source>
</evidence>
<sequence>MTFFNCRGQGRRPPTVRLELNIALVTIARNLLVFAVMAICGYLAECWDDFWREDMLVINLRLVGGEQDGLFQGVQLHKKIRWAELLCTIEDLTNISVIYQHIEYRGKKLPVAKRPLQNIRFGEELVVKHALLFKWSALLQWETAFQQTYDKDLKKTIHDDSKKLIKTLTDAQFFLIYPDFFTRRCAIERQFLKHFDRKGETIKSSCRVYFKKIYGEECTVTFEPREGGSRAGCLCIVGDGSTARRFYVKTHHGAGDKSSPTRCDTDLKELFIYKFLEELQMGAEIHFIIDEADSRWMIYIGSREISGFQTLERLEREQPPEALEQYSKGVVQMLFVYSVLMLGDHHKANMGFDGADRPFIVDFFIIGKQMTGVKDLHDNVRMMTESKFNSNLTFDERLKISKEYLQESDFSAVFESFTDAFLQNQKPMLDNTRLVFDKPQKTDDLMEYIDNVRSNICLFVG</sequence>
<accession>A0AA36D3W1</accession>
<dbReference type="AlphaFoldDB" id="A0AA36D3W1"/>
<dbReference type="Proteomes" id="UP001177023">
    <property type="component" value="Unassembled WGS sequence"/>
</dbReference>
<evidence type="ECO:0000256" key="1">
    <source>
        <dbReference type="SAM" id="Phobius"/>
    </source>
</evidence>
<dbReference type="PANTHER" id="PTHR33651:SF3">
    <property type="entry name" value="PHAGE PROTEIN"/>
    <property type="match status" value="1"/>
</dbReference>
<keyword evidence="1" id="KW-1133">Transmembrane helix</keyword>
<keyword evidence="3" id="KW-1185">Reference proteome</keyword>
<proteinExistence type="predicted"/>
<dbReference type="PANTHER" id="PTHR33651">
    <property type="entry name" value="PROTEIN CBG06246"/>
    <property type="match status" value="1"/>
</dbReference>